<evidence type="ECO:0000313" key="3">
    <source>
        <dbReference type="Proteomes" id="UP000245119"/>
    </source>
</evidence>
<evidence type="ECO:0000256" key="1">
    <source>
        <dbReference type="SAM" id="MobiDB-lite"/>
    </source>
</evidence>
<name>A0A2T7NM42_POMCA</name>
<comment type="caution">
    <text evidence="2">The sequence shown here is derived from an EMBL/GenBank/DDBJ whole genome shotgun (WGS) entry which is preliminary data.</text>
</comment>
<feature type="region of interest" description="Disordered" evidence="1">
    <location>
        <begin position="469"/>
        <end position="489"/>
    </location>
</feature>
<protein>
    <submittedName>
        <fullName evidence="2">Uncharacterized protein</fullName>
    </submittedName>
</protein>
<feature type="region of interest" description="Disordered" evidence="1">
    <location>
        <begin position="663"/>
        <end position="694"/>
    </location>
</feature>
<evidence type="ECO:0000313" key="2">
    <source>
        <dbReference type="EMBL" id="PVD22226.1"/>
    </source>
</evidence>
<feature type="compositionally biased region" description="Basic residues" evidence="1">
    <location>
        <begin position="836"/>
        <end position="849"/>
    </location>
</feature>
<accession>A0A2T7NM42</accession>
<proteinExistence type="predicted"/>
<dbReference type="EMBL" id="PZQS01000011">
    <property type="protein sequence ID" value="PVD22226.1"/>
    <property type="molecule type" value="Genomic_DNA"/>
</dbReference>
<gene>
    <name evidence="2" type="ORF">C0Q70_18032</name>
</gene>
<feature type="region of interest" description="Disordered" evidence="1">
    <location>
        <begin position="199"/>
        <end position="225"/>
    </location>
</feature>
<feature type="compositionally biased region" description="Low complexity" evidence="1">
    <location>
        <begin position="801"/>
        <end position="812"/>
    </location>
</feature>
<feature type="compositionally biased region" description="Basic and acidic residues" evidence="1">
    <location>
        <begin position="200"/>
        <end position="209"/>
    </location>
</feature>
<feature type="compositionally biased region" description="Basic and acidic residues" evidence="1">
    <location>
        <begin position="850"/>
        <end position="868"/>
    </location>
</feature>
<dbReference type="Proteomes" id="UP000245119">
    <property type="component" value="Linkage Group LG11"/>
</dbReference>
<reference evidence="2 3" key="1">
    <citation type="submission" date="2018-04" db="EMBL/GenBank/DDBJ databases">
        <title>The genome of golden apple snail Pomacea canaliculata provides insight into stress tolerance and invasive adaptation.</title>
        <authorList>
            <person name="Liu C."/>
            <person name="Liu B."/>
            <person name="Ren Y."/>
            <person name="Zhang Y."/>
            <person name="Wang H."/>
            <person name="Li S."/>
            <person name="Jiang F."/>
            <person name="Yin L."/>
            <person name="Zhang G."/>
            <person name="Qian W."/>
            <person name="Fan W."/>
        </authorList>
    </citation>
    <scope>NUCLEOTIDE SEQUENCE [LARGE SCALE GENOMIC DNA]</scope>
    <source>
        <strain evidence="2">SZHN2017</strain>
        <tissue evidence="2">Muscle</tissue>
    </source>
</reference>
<dbReference type="AlphaFoldDB" id="A0A2T7NM42"/>
<feature type="region of interest" description="Disordered" evidence="1">
    <location>
        <begin position="780"/>
        <end position="888"/>
    </location>
</feature>
<feature type="region of interest" description="Disordered" evidence="1">
    <location>
        <begin position="601"/>
        <end position="622"/>
    </location>
</feature>
<feature type="region of interest" description="Disordered" evidence="1">
    <location>
        <begin position="707"/>
        <end position="765"/>
    </location>
</feature>
<feature type="compositionally biased region" description="Polar residues" evidence="1">
    <location>
        <begin position="538"/>
        <end position="556"/>
    </location>
</feature>
<dbReference type="OrthoDB" id="10033658at2759"/>
<feature type="compositionally biased region" description="Polar residues" evidence="1">
    <location>
        <begin position="475"/>
        <end position="489"/>
    </location>
</feature>
<keyword evidence="3" id="KW-1185">Reference proteome</keyword>
<sequence>MSERLGNDNFPSMVTFGEEDGLLFDDTSPMDISKILEFHQKVMVSSRSKQELDETSCGPLCQHPACWDSNQRRERGIPHTCMTQAKKDTKEIDFPTVKFYNFLNEYGEGQVPSSAHITGPQQTSPRAYQPAALHSTSLIMVAPHSSPALSNVDRNLETASQVHLVEVQEVFDEEELSSTWDETFVTKKCMVWVPNSTRSSVEKRNKSETARSWNGKSGPSILPPKDLTEAMVPMEVKQKRENTILKKQSLSKIPLLKRALYPQTPYTGASKPDFDSDGIRELLALPPDALVQVLDHIKRSDIVSKERIHGIIQEVLATAHAGPKGTKESMTFTSGLGTSDVFLQQKVPLYPSRQRNIRGTYAMQQKPVFQMDCGDGESSEYSARNESRTNVCSPSDFFPTVIPHYKVVPGIVGKEQSAQEAKSQADLSHLLRKKIPSVSLGLPELPRGLQQTRAFVYKTKHQLDFTLVPVPTPPQSVRSTETIGSGHGTTIQVNLPSASDFKDADPNQEVMVSAAHENDQSEKIQVISTSQSLYLPTAGSQLTDSSHSEQPVLQLSSKKHQSPSHEGQALRTSHGPLASKVAAGLSMISETAQEIDQSLTTMKDKNSPFIEPLSHAPSSLKDEETALPMPEYGASVIAADYWPQVKESTYDTDNNAVRSRSAAGAVGGVESGIPTEQGVPAHRAHSGPSMRRSESTIRAKMIMAESSSLAAAPPPPPPSPEPKEFPERTSNQSFKDNKSGDSSFAGLVLEQNESQASENPRELSQWKNLNLSSGIEDKSLSHNYSAAGDVEQGSNPTRIPSSDTVTSSRTSSAILPSPEIGSPVHLSSSIDPKKTGATKKKRDKKKMKSKKTEDSSSRKDSAKMKLSEEEGSEPSAFLSSDLDPALKN</sequence>
<feature type="region of interest" description="Disordered" evidence="1">
    <location>
        <begin position="538"/>
        <end position="575"/>
    </location>
</feature>
<organism evidence="2 3">
    <name type="scientific">Pomacea canaliculata</name>
    <name type="common">Golden apple snail</name>
    <dbReference type="NCBI Taxonomy" id="400727"/>
    <lineage>
        <taxon>Eukaryota</taxon>
        <taxon>Metazoa</taxon>
        <taxon>Spiralia</taxon>
        <taxon>Lophotrochozoa</taxon>
        <taxon>Mollusca</taxon>
        <taxon>Gastropoda</taxon>
        <taxon>Caenogastropoda</taxon>
        <taxon>Architaenioglossa</taxon>
        <taxon>Ampullarioidea</taxon>
        <taxon>Ampullariidae</taxon>
        <taxon>Pomacea</taxon>
    </lineage>
</organism>